<dbReference type="Pfam" id="PF03548">
    <property type="entry name" value="LolA"/>
    <property type="match status" value="1"/>
</dbReference>
<evidence type="ECO:0000256" key="2">
    <source>
        <dbReference type="ARBA" id="ARBA00007615"/>
    </source>
</evidence>
<dbReference type="Proteomes" id="UP000538666">
    <property type="component" value="Unassembled WGS sequence"/>
</dbReference>
<dbReference type="CDD" id="cd16325">
    <property type="entry name" value="LolA"/>
    <property type="match status" value="1"/>
</dbReference>
<dbReference type="EMBL" id="JACHEK010000001">
    <property type="protein sequence ID" value="MBB6142340.1"/>
    <property type="molecule type" value="Genomic_DNA"/>
</dbReference>
<accession>A0A841JMI4</accession>
<keyword evidence="12" id="KW-1185">Reference proteome</keyword>
<comment type="subcellular location">
    <subcellularLocation>
        <location evidence="1">Periplasm</location>
    </subcellularLocation>
</comment>
<keyword evidence="7" id="KW-0574">Periplasm</keyword>
<evidence type="ECO:0000256" key="4">
    <source>
        <dbReference type="ARBA" id="ARBA00014035"/>
    </source>
</evidence>
<evidence type="ECO:0000313" key="11">
    <source>
        <dbReference type="EMBL" id="MBB6142340.1"/>
    </source>
</evidence>
<dbReference type="InterPro" id="IPR018323">
    <property type="entry name" value="OM_lipoprot_carrier_LolA_Pbac"/>
</dbReference>
<dbReference type="SUPFAM" id="SSF89392">
    <property type="entry name" value="Prokaryotic lipoproteins and lipoprotein localization factors"/>
    <property type="match status" value="1"/>
</dbReference>
<evidence type="ECO:0000313" key="12">
    <source>
        <dbReference type="Proteomes" id="UP000538666"/>
    </source>
</evidence>
<dbReference type="AlphaFoldDB" id="A0A841JMI4"/>
<evidence type="ECO:0000256" key="8">
    <source>
        <dbReference type="ARBA" id="ARBA00022927"/>
    </source>
</evidence>
<comment type="caution">
    <text evidence="11">The sequence shown here is derived from an EMBL/GenBank/DDBJ whole genome shotgun (WGS) entry which is preliminary data.</text>
</comment>
<dbReference type="InterPro" id="IPR029046">
    <property type="entry name" value="LolA/LolB/LppX"/>
</dbReference>
<gene>
    <name evidence="11" type="ORF">HNQ77_000278</name>
</gene>
<dbReference type="RefSeq" id="WP_231581105.1">
    <property type="nucleotide sequence ID" value="NZ_JACHEK010000001.1"/>
</dbReference>
<evidence type="ECO:0000256" key="10">
    <source>
        <dbReference type="SAM" id="SignalP"/>
    </source>
</evidence>
<organism evidence="11 12">
    <name type="scientific">Silvibacterium bohemicum</name>
    <dbReference type="NCBI Taxonomy" id="1577686"/>
    <lineage>
        <taxon>Bacteria</taxon>
        <taxon>Pseudomonadati</taxon>
        <taxon>Acidobacteriota</taxon>
        <taxon>Terriglobia</taxon>
        <taxon>Terriglobales</taxon>
        <taxon>Acidobacteriaceae</taxon>
        <taxon>Silvibacterium</taxon>
    </lineage>
</organism>
<proteinExistence type="inferred from homology"/>
<feature type="signal peptide" evidence="10">
    <location>
        <begin position="1"/>
        <end position="31"/>
    </location>
</feature>
<keyword evidence="9" id="KW-0143">Chaperone</keyword>
<evidence type="ECO:0000256" key="6">
    <source>
        <dbReference type="ARBA" id="ARBA00022729"/>
    </source>
</evidence>
<name>A0A841JMI4_9BACT</name>
<comment type="similarity">
    <text evidence="2">Belongs to the LolA family.</text>
</comment>
<keyword evidence="5" id="KW-0813">Transport</keyword>
<evidence type="ECO:0000256" key="5">
    <source>
        <dbReference type="ARBA" id="ARBA00022448"/>
    </source>
</evidence>
<keyword evidence="11" id="KW-0449">Lipoprotein</keyword>
<dbReference type="NCBIfam" id="TIGR00547">
    <property type="entry name" value="lolA"/>
    <property type="match status" value="1"/>
</dbReference>
<evidence type="ECO:0000256" key="3">
    <source>
        <dbReference type="ARBA" id="ARBA00011245"/>
    </source>
</evidence>
<protein>
    <recommendedName>
        <fullName evidence="4">Outer-membrane lipoprotein carrier protein</fullName>
    </recommendedName>
</protein>
<dbReference type="PANTHER" id="PTHR35869:SF1">
    <property type="entry name" value="OUTER-MEMBRANE LIPOPROTEIN CARRIER PROTEIN"/>
    <property type="match status" value="1"/>
</dbReference>
<feature type="chain" id="PRO_5033049471" description="Outer-membrane lipoprotein carrier protein" evidence="10">
    <location>
        <begin position="32"/>
        <end position="239"/>
    </location>
</feature>
<evidence type="ECO:0000256" key="7">
    <source>
        <dbReference type="ARBA" id="ARBA00022764"/>
    </source>
</evidence>
<keyword evidence="6 10" id="KW-0732">Signal</keyword>
<evidence type="ECO:0000256" key="1">
    <source>
        <dbReference type="ARBA" id="ARBA00004418"/>
    </source>
</evidence>
<sequence>MRRLLFPFNAKRAFAATIAAMLCWIANPAHPQMTSAQTGAANTAAGLTADILASRIDRHYNALHSLEVHFVQSYSGMGMNRHEAGVLLLKKPGKMRWTYTQPDGKLFILDGHDGYFYSPGDTEVQRVPVKQLDDMRSPLRLLLGHTQLAKELNGIAIAPAADGAYTLTGIPRGMEKRVASFSVTAAADGTIRSLRVEETDGITNTFTFSGEAANVPAADGSFVFNPPAGVHVINGMPPV</sequence>
<dbReference type="GO" id="GO:0042597">
    <property type="term" value="C:periplasmic space"/>
    <property type="evidence" value="ECO:0007669"/>
    <property type="project" value="UniProtKB-SubCell"/>
</dbReference>
<keyword evidence="8" id="KW-0653">Protein transport</keyword>
<dbReference type="PANTHER" id="PTHR35869">
    <property type="entry name" value="OUTER-MEMBRANE LIPOPROTEIN CARRIER PROTEIN"/>
    <property type="match status" value="1"/>
</dbReference>
<comment type="subunit">
    <text evidence="3">Monomer.</text>
</comment>
<reference evidence="11 12" key="1">
    <citation type="submission" date="2020-08" db="EMBL/GenBank/DDBJ databases">
        <title>Genomic Encyclopedia of Type Strains, Phase IV (KMG-IV): sequencing the most valuable type-strain genomes for metagenomic binning, comparative biology and taxonomic classification.</title>
        <authorList>
            <person name="Goeker M."/>
        </authorList>
    </citation>
    <scope>NUCLEOTIDE SEQUENCE [LARGE SCALE GENOMIC DNA]</scope>
    <source>
        <strain evidence="11 12">DSM 103733</strain>
    </source>
</reference>
<evidence type="ECO:0000256" key="9">
    <source>
        <dbReference type="ARBA" id="ARBA00023186"/>
    </source>
</evidence>
<dbReference type="GO" id="GO:0042953">
    <property type="term" value="P:lipoprotein transport"/>
    <property type="evidence" value="ECO:0007669"/>
    <property type="project" value="InterPro"/>
</dbReference>
<dbReference type="Gene3D" id="2.50.20.10">
    <property type="entry name" value="Lipoprotein localisation LolA/LolB/LppX"/>
    <property type="match status" value="1"/>
</dbReference>
<dbReference type="InterPro" id="IPR004564">
    <property type="entry name" value="OM_lipoprot_carrier_LolA-like"/>
</dbReference>